<reference evidence="3 4" key="1">
    <citation type="submission" date="2016-10" db="EMBL/GenBank/DDBJ databases">
        <authorList>
            <person name="de Groot N.N."/>
        </authorList>
    </citation>
    <scope>NUCLEOTIDE SEQUENCE [LARGE SCALE GENOMIC DNA]</scope>
    <source>
        <strain evidence="3 4">CPCC 100156</strain>
    </source>
</reference>
<dbReference type="Pfam" id="PF04519">
    <property type="entry name" value="Bactofilin"/>
    <property type="match status" value="1"/>
</dbReference>
<gene>
    <name evidence="3" type="ORF">SAMN04487779_102024</name>
</gene>
<keyword evidence="4" id="KW-1185">Reference proteome</keyword>
<evidence type="ECO:0000313" key="3">
    <source>
        <dbReference type="EMBL" id="SDE15022.1"/>
    </source>
</evidence>
<feature type="region of interest" description="Disordered" evidence="2">
    <location>
        <begin position="35"/>
        <end position="109"/>
    </location>
</feature>
<dbReference type="AlphaFoldDB" id="A0A1G7AJR7"/>
<name>A0A1G7AJR7_9PROT</name>
<dbReference type="Proteomes" id="UP000198925">
    <property type="component" value="Unassembled WGS sequence"/>
</dbReference>
<proteinExistence type="inferred from homology"/>
<dbReference type="EMBL" id="FMZX01000020">
    <property type="protein sequence ID" value="SDE15022.1"/>
    <property type="molecule type" value="Genomic_DNA"/>
</dbReference>
<dbReference type="PANTHER" id="PTHR35024">
    <property type="entry name" value="HYPOTHETICAL CYTOSOLIC PROTEIN"/>
    <property type="match status" value="1"/>
</dbReference>
<protein>
    <submittedName>
        <fullName evidence="3">Protein CcmA, bactofilin family</fullName>
    </submittedName>
</protein>
<evidence type="ECO:0000256" key="1">
    <source>
        <dbReference type="ARBA" id="ARBA00044755"/>
    </source>
</evidence>
<sequence length="252" mass="26033">MLARVSRDAVWGYAAPVDAPPWRTAVDLGDSMAIFGRKREDGPGSPASDTGTGQEAGFPPGAEDAGTTSAARDADIGVPPFRSTLKDTPMMSMAPKPNAAPATPSMAPRPAVPAAPMGVPARPPARPDAAERRTLVVGRGISLQGTVTDAERLVVEGTVESEMIHAAELYVAPTGVFRGEVQVEDAEIAGLFDGTISARGSLTIRGTGKVNGTARYRKLSVEEGGQVSGRMEMISEGSAAPAPRLMTTPAEV</sequence>
<accession>A0A1G7AJR7</accession>
<dbReference type="PANTHER" id="PTHR35024:SF4">
    <property type="entry name" value="POLYMER-FORMING CYTOSKELETAL PROTEIN"/>
    <property type="match status" value="1"/>
</dbReference>
<dbReference type="STRING" id="938405.SAMN02927895_04769"/>
<evidence type="ECO:0000256" key="2">
    <source>
        <dbReference type="SAM" id="MobiDB-lite"/>
    </source>
</evidence>
<comment type="similarity">
    <text evidence="1">Belongs to the bactofilin family.</text>
</comment>
<evidence type="ECO:0000313" key="4">
    <source>
        <dbReference type="Proteomes" id="UP000198925"/>
    </source>
</evidence>
<organism evidence="3 4">
    <name type="scientific">Belnapia rosea</name>
    <dbReference type="NCBI Taxonomy" id="938405"/>
    <lineage>
        <taxon>Bacteria</taxon>
        <taxon>Pseudomonadati</taxon>
        <taxon>Pseudomonadota</taxon>
        <taxon>Alphaproteobacteria</taxon>
        <taxon>Acetobacterales</taxon>
        <taxon>Roseomonadaceae</taxon>
        <taxon>Belnapia</taxon>
    </lineage>
</organism>
<dbReference type="InterPro" id="IPR007607">
    <property type="entry name" value="BacA/B"/>
</dbReference>